<dbReference type="InterPro" id="IPR017938">
    <property type="entry name" value="Riboflavin_synthase-like_b-brl"/>
</dbReference>
<reference evidence="10" key="2">
    <citation type="submission" date="2023-01" db="EMBL/GenBank/DDBJ databases">
        <authorList>
            <person name="Sun Q."/>
            <person name="Evtushenko L."/>
        </authorList>
    </citation>
    <scope>NUCLEOTIDE SEQUENCE</scope>
    <source>
        <strain evidence="10">VKM Ac-1246</strain>
    </source>
</reference>
<evidence type="ECO:0000313" key="11">
    <source>
        <dbReference type="Proteomes" id="UP001142292"/>
    </source>
</evidence>
<gene>
    <name evidence="10" type="ORF">GCM10017579_26430</name>
</gene>
<comment type="cofactor">
    <cofactor evidence="1">
        <name>FAD</name>
        <dbReference type="ChEBI" id="CHEBI:57692"/>
    </cofactor>
</comment>
<accession>A0ABQ5SWQ6</accession>
<dbReference type="EMBL" id="BSEL01000005">
    <property type="protein sequence ID" value="GLJ68607.1"/>
    <property type="molecule type" value="Genomic_DNA"/>
</dbReference>
<keyword evidence="2" id="KW-0285">Flavoprotein</keyword>
<evidence type="ECO:0000256" key="2">
    <source>
        <dbReference type="ARBA" id="ARBA00022630"/>
    </source>
</evidence>
<dbReference type="PANTHER" id="PTHR47354:SF1">
    <property type="entry name" value="CARNITINE MONOOXYGENASE REDUCTASE SUBUNIT"/>
    <property type="match status" value="1"/>
</dbReference>
<dbReference type="InterPro" id="IPR012675">
    <property type="entry name" value="Beta-grasp_dom_sf"/>
</dbReference>
<evidence type="ECO:0000256" key="5">
    <source>
        <dbReference type="ARBA" id="ARBA00023002"/>
    </source>
</evidence>
<evidence type="ECO:0000256" key="1">
    <source>
        <dbReference type="ARBA" id="ARBA00001974"/>
    </source>
</evidence>
<proteinExistence type="predicted"/>
<dbReference type="InterPro" id="IPR001433">
    <property type="entry name" value="OxRdtase_FAD/NAD-bd"/>
</dbReference>
<dbReference type="PROSITE" id="PS51384">
    <property type="entry name" value="FAD_FR"/>
    <property type="match status" value="1"/>
</dbReference>
<dbReference type="PROSITE" id="PS00197">
    <property type="entry name" value="2FE2S_FER_1"/>
    <property type="match status" value="1"/>
</dbReference>
<dbReference type="InterPro" id="IPR039261">
    <property type="entry name" value="FNR_nucleotide-bd"/>
</dbReference>
<dbReference type="PANTHER" id="PTHR47354">
    <property type="entry name" value="NADH OXIDOREDUCTASE HCR"/>
    <property type="match status" value="1"/>
</dbReference>
<evidence type="ECO:0000259" key="8">
    <source>
        <dbReference type="PROSITE" id="PS51085"/>
    </source>
</evidence>
<keyword evidence="4" id="KW-0479">Metal-binding</keyword>
<evidence type="ECO:0000256" key="3">
    <source>
        <dbReference type="ARBA" id="ARBA00022714"/>
    </source>
</evidence>
<dbReference type="InterPro" id="IPR006058">
    <property type="entry name" value="2Fe2S_fd_BS"/>
</dbReference>
<dbReference type="InterPro" id="IPR017927">
    <property type="entry name" value="FAD-bd_FR_type"/>
</dbReference>
<dbReference type="CDD" id="cd06185">
    <property type="entry name" value="PDR_like"/>
    <property type="match status" value="1"/>
</dbReference>
<evidence type="ECO:0000259" key="9">
    <source>
        <dbReference type="PROSITE" id="PS51384"/>
    </source>
</evidence>
<dbReference type="PROSITE" id="PS51085">
    <property type="entry name" value="2FE2S_FER_2"/>
    <property type="match status" value="1"/>
</dbReference>
<dbReference type="InterPro" id="IPR050415">
    <property type="entry name" value="MRET"/>
</dbReference>
<evidence type="ECO:0000256" key="4">
    <source>
        <dbReference type="ARBA" id="ARBA00022723"/>
    </source>
</evidence>
<dbReference type="Pfam" id="PF00111">
    <property type="entry name" value="Fer2"/>
    <property type="match status" value="1"/>
</dbReference>
<dbReference type="RefSeq" id="WP_189118888.1">
    <property type="nucleotide sequence ID" value="NZ_BMRK01000009.1"/>
</dbReference>
<dbReference type="SUPFAM" id="SSF52343">
    <property type="entry name" value="Ferredoxin reductase-like, C-terminal NADP-linked domain"/>
    <property type="match status" value="1"/>
</dbReference>
<dbReference type="PRINTS" id="PR00409">
    <property type="entry name" value="PHDIOXRDTASE"/>
</dbReference>
<sequence>MSRAARYAVPDIPDSKLYRSFETIVGGYWTKAAYRSWRRRKPLGRIDRDLRVRVSRVDEEGVDVRAIWFESEDGVDLPPWDPGAHVDVVLPSGRLRQYSLNSDPDDLSRYRISVRRIEPAAGGGGGSFEAHHLGVGDRLVLKGPRNAFPFVDSPAGYLFVAGGIGITPILPMLRDVVRRGVPYEFVYTGRSRDTMPFLDELAEIVGDHEIHLWPDDERGLPDVEKIISLAPEGAALYCCGPMPMIDAIRAQIPAPRIDTLHYERFSPPPVLGGSPFRVRLEESGLEVEVGSTESALTAVRRVRPAQAYSCQQGFCGTCRVPVLAGEVEHRDHALADYEREGHMILCVSRAKGTVVIDG</sequence>
<keyword evidence="7" id="KW-0411">Iron-sulfur</keyword>
<dbReference type="Proteomes" id="UP001142292">
    <property type="component" value="Unassembled WGS sequence"/>
</dbReference>
<comment type="caution">
    <text evidence="10">The sequence shown here is derived from an EMBL/GenBank/DDBJ whole genome shotgun (WGS) entry which is preliminary data.</text>
</comment>
<name>A0ABQ5SWQ6_9ACTN</name>
<keyword evidence="6" id="KW-0408">Iron</keyword>
<dbReference type="SUPFAM" id="SSF63380">
    <property type="entry name" value="Riboflavin synthase domain-like"/>
    <property type="match status" value="1"/>
</dbReference>
<dbReference type="Gene3D" id="2.40.30.10">
    <property type="entry name" value="Translation factors"/>
    <property type="match status" value="1"/>
</dbReference>
<keyword evidence="11" id="KW-1185">Reference proteome</keyword>
<organism evidence="10 11">
    <name type="scientific">Nocardioides luteus</name>
    <dbReference type="NCBI Taxonomy" id="1844"/>
    <lineage>
        <taxon>Bacteria</taxon>
        <taxon>Bacillati</taxon>
        <taxon>Actinomycetota</taxon>
        <taxon>Actinomycetes</taxon>
        <taxon>Propionibacteriales</taxon>
        <taxon>Nocardioidaceae</taxon>
        <taxon>Nocardioides</taxon>
    </lineage>
</organism>
<feature type="domain" description="2Fe-2S ferredoxin-type" evidence="8">
    <location>
        <begin position="276"/>
        <end position="358"/>
    </location>
</feature>
<protein>
    <submittedName>
        <fullName evidence="10">Oxidoreductase</fullName>
    </submittedName>
</protein>
<dbReference type="CDD" id="cd00207">
    <property type="entry name" value="fer2"/>
    <property type="match status" value="1"/>
</dbReference>
<dbReference type="SUPFAM" id="SSF54292">
    <property type="entry name" value="2Fe-2S ferredoxin-like"/>
    <property type="match status" value="1"/>
</dbReference>
<feature type="domain" description="FAD-binding FR-type" evidence="9">
    <location>
        <begin position="47"/>
        <end position="151"/>
    </location>
</feature>
<reference evidence="10" key="1">
    <citation type="journal article" date="2014" name="Int. J. Syst. Evol. Microbiol.">
        <title>Complete genome of a new Firmicutes species belonging to the dominant human colonic microbiota ('Ruminococcus bicirculans') reveals two chromosomes and a selective capacity to utilize plant glucans.</title>
        <authorList>
            <consortium name="NISC Comparative Sequencing Program"/>
            <person name="Wegmann U."/>
            <person name="Louis P."/>
            <person name="Goesmann A."/>
            <person name="Henrissat B."/>
            <person name="Duncan S.H."/>
            <person name="Flint H.J."/>
        </authorList>
    </citation>
    <scope>NUCLEOTIDE SEQUENCE</scope>
    <source>
        <strain evidence="10">VKM Ac-1246</strain>
    </source>
</reference>
<evidence type="ECO:0000256" key="6">
    <source>
        <dbReference type="ARBA" id="ARBA00023004"/>
    </source>
</evidence>
<keyword evidence="5" id="KW-0560">Oxidoreductase</keyword>
<evidence type="ECO:0000313" key="10">
    <source>
        <dbReference type="EMBL" id="GLJ68607.1"/>
    </source>
</evidence>
<keyword evidence="3" id="KW-0001">2Fe-2S</keyword>
<dbReference type="Gene3D" id="3.40.50.80">
    <property type="entry name" value="Nucleotide-binding domain of ferredoxin-NADP reductase (FNR) module"/>
    <property type="match status" value="1"/>
</dbReference>
<dbReference type="Pfam" id="PF00175">
    <property type="entry name" value="NAD_binding_1"/>
    <property type="match status" value="1"/>
</dbReference>
<evidence type="ECO:0000256" key="7">
    <source>
        <dbReference type="ARBA" id="ARBA00023014"/>
    </source>
</evidence>
<dbReference type="Gene3D" id="3.10.20.30">
    <property type="match status" value="1"/>
</dbReference>
<dbReference type="InterPro" id="IPR001041">
    <property type="entry name" value="2Fe-2S_ferredoxin-type"/>
</dbReference>
<dbReference type="InterPro" id="IPR036010">
    <property type="entry name" value="2Fe-2S_ferredoxin-like_sf"/>
</dbReference>